<dbReference type="GeneID" id="105851792"/>
<proteinExistence type="predicted"/>
<dbReference type="AlphaFoldDB" id="A0A1S3DZY3"/>
<reference evidence="3" key="2">
    <citation type="submission" date="2025-08" db="UniProtKB">
        <authorList>
            <consortium name="RefSeq"/>
        </authorList>
    </citation>
    <scope>IDENTIFICATION</scope>
    <source>
        <tissue evidence="3">Etiolated seedlings</tissue>
    </source>
</reference>
<evidence type="ECO:0000256" key="1">
    <source>
        <dbReference type="SAM" id="SignalP"/>
    </source>
</evidence>
<sequence length="138" mass="15894">MRPFYIVSLLILSILLTKSQGIRLEKVTLTFEQEKQHHEENTLLKRSNTINDADEAILYNDKKQCTGNIKNRKLVTTSISTTKSLSKNVKNREDVNVNEEAKDIKVKSMTTSKYVTEDLVDITEMDYSPARRKPPIHN</sequence>
<dbReference type="Pfam" id="PF21529">
    <property type="entry name" value="GLV1-2"/>
    <property type="match status" value="1"/>
</dbReference>
<evidence type="ECO:0000313" key="3">
    <source>
        <dbReference type="RefSeq" id="XP_012569062.1"/>
    </source>
</evidence>
<feature type="chain" id="PRO_5010386872" evidence="1">
    <location>
        <begin position="22"/>
        <end position="138"/>
    </location>
</feature>
<accession>A0A1S3DZY3</accession>
<dbReference type="InterPro" id="IPR049306">
    <property type="entry name" value="GLV1-2"/>
</dbReference>
<dbReference type="Proteomes" id="UP000087171">
    <property type="component" value="Chromosome Ca3"/>
</dbReference>
<dbReference type="RefSeq" id="XP_012569062.1">
    <property type="nucleotide sequence ID" value="XM_012713608.2"/>
</dbReference>
<keyword evidence="1" id="KW-0732">Signal</keyword>
<evidence type="ECO:0000313" key="2">
    <source>
        <dbReference type="Proteomes" id="UP000087171"/>
    </source>
</evidence>
<dbReference type="PANTHER" id="PTHR33743:SF19">
    <property type="entry name" value="PROTEIN GOLVEN 6"/>
    <property type="match status" value="1"/>
</dbReference>
<gene>
    <name evidence="3" type="primary">LOC105851792</name>
</gene>
<protein>
    <submittedName>
        <fullName evidence="3">Uncharacterized protein LOC105851792</fullName>
    </submittedName>
</protein>
<feature type="signal peptide" evidence="1">
    <location>
        <begin position="1"/>
        <end position="21"/>
    </location>
</feature>
<keyword evidence="2" id="KW-1185">Reference proteome</keyword>
<reference evidence="2" key="1">
    <citation type="journal article" date="2013" name="Nat. Biotechnol.">
        <title>Draft genome sequence of chickpea (Cicer arietinum) provides a resource for trait improvement.</title>
        <authorList>
            <person name="Varshney R.K."/>
            <person name="Song C."/>
            <person name="Saxena R.K."/>
            <person name="Azam S."/>
            <person name="Yu S."/>
            <person name="Sharpe A.G."/>
            <person name="Cannon S."/>
            <person name="Baek J."/>
            <person name="Rosen B.D."/>
            <person name="Tar'an B."/>
            <person name="Millan T."/>
            <person name="Zhang X."/>
            <person name="Ramsay L.D."/>
            <person name="Iwata A."/>
            <person name="Wang Y."/>
            <person name="Nelson W."/>
            <person name="Farmer A.D."/>
            <person name="Gaur P.M."/>
            <person name="Soderlund C."/>
            <person name="Penmetsa R.V."/>
            <person name="Xu C."/>
            <person name="Bharti A.K."/>
            <person name="He W."/>
            <person name="Winter P."/>
            <person name="Zhao S."/>
            <person name="Hane J.K."/>
            <person name="Carrasquilla-Garcia N."/>
            <person name="Condie J.A."/>
            <person name="Upadhyaya H.D."/>
            <person name="Luo M.C."/>
            <person name="Thudi M."/>
            <person name="Gowda C.L."/>
            <person name="Singh N.P."/>
            <person name="Lichtenzveig J."/>
            <person name="Gali K.K."/>
            <person name="Rubio J."/>
            <person name="Nadarajan N."/>
            <person name="Dolezel J."/>
            <person name="Bansal K.C."/>
            <person name="Xu X."/>
            <person name="Edwards D."/>
            <person name="Zhang G."/>
            <person name="Kahl G."/>
            <person name="Gil J."/>
            <person name="Singh K.B."/>
            <person name="Datta S.K."/>
            <person name="Jackson S.A."/>
            <person name="Wang J."/>
            <person name="Cook D.R."/>
        </authorList>
    </citation>
    <scope>NUCLEOTIDE SEQUENCE [LARGE SCALE GENOMIC DNA]</scope>
    <source>
        <strain evidence="2">cv. CDC Frontier</strain>
    </source>
</reference>
<name>A0A1S3DZY3_CICAR</name>
<organism evidence="2 3">
    <name type="scientific">Cicer arietinum</name>
    <name type="common">Chickpea</name>
    <name type="synonym">Garbanzo</name>
    <dbReference type="NCBI Taxonomy" id="3827"/>
    <lineage>
        <taxon>Eukaryota</taxon>
        <taxon>Viridiplantae</taxon>
        <taxon>Streptophyta</taxon>
        <taxon>Embryophyta</taxon>
        <taxon>Tracheophyta</taxon>
        <taxon>Spermatophyta</taxon>
        <taxon>Magnoliopsida</taxon>
        <taxon>eudicotyledons</taxon>
        <taxon>Gunneridae</taxon>
        <taxon>Pentapetalae</taxon>
        <taxon>rosids</taxon>
        <taxon>fabids</taxon>
        <taxon>Fabales</taxon>
        <taxon>Fabaceae</taxon>
        <taxon>Papilionoideae</taxon>
        <taxon>50 kb inversion clade</taxon>
        <taxon>NPAAA clade</taxon>
        <taxon>Hologalegina</taxon>
        <taxon>IRL clade</taxon>
        <taxon>Cicereae</taxon>
        <taxon>Cicer</taxon>
    </lineage>
</organism>
<dbReference type="KEGG" id="cam:105851792"/>
<dbReference type="PANTHER" id="PTHR33743">
    <property type="entry name" value="PROTEIN GOLVEN 6-RELATED"/>
    <property type="match status" value="1"/>
</dbReference>
<dbReference type="OrthoDB" id="1903945at2759"/>